<dbReference type="InterPro" id="IPR041522">
    <property type="entry name" value="CdaR_GGDEF"/>
</dbReference>
<evidence type="ECO:0000259" key="2">
    <source>
        <dbReference type="Pfam" id="PF13556"/>
    </source>
</evidence>
<dbReference type="Pfam" id="PF17853">
    <property type="entry name" value="GGDEF_2"/>
    <property type="match status" value="1"/>
</dbReference>
<evidence type="ECO:0000256" key="1">
    <source>
        <dbReference type="ARBA" id="ARBA00006754"/>
    </source>
</evidence>
<dbReference type="Gene3D" id="1.10.10.2840">
    <property type="entry name" value="PucR C-terminal helix-turn-helix domain"/>
    <property type="match status" value="1"/>
</dbReference>
<dbReference type="PANTHER" id="PTHR33744:SF1">
    <property type="entry name" value="DNA-BINDING TRANSCRIPTIONAL ACTIVATOR ADER"/>
    <property type="match status" value="1"/>
</dbReference>
<organism evidence="4 5">
    <name type="scientific">Embleya hyalina</name>
    <dbReference type="NCBI Taxonomy" id="516124"/>
    <lineage>
        <taxon>Bacteria</taxon>
        <taxon>Bacillati</taxon>
        <taxon>Actinomycetota</taxon>
        <taxon>Actinomycetes</taxon>
        <taxon>Kitasatosporales</taxon>
        <taxon>Streptomycetaceae</taxon>
        <taxon>Embleya</taxon>
    </lineage>
</organism>
<sequence length="366" mass="38729">MRGLLLRLSALDPNAESAVRVIEFFDRLVENRASVQALVRAAANLAECPAGFRDPHGGAAVRFDEHGRPLSGALGVASLEREFGSTSDERGTVWLERPALPSALDELLLERMAVAADVIWDRMDRGRPRALGGEELLPLLLGGRASERDARRAAELLGFPRDQELTVAAIRVPKSVAETARGLGAAAGRVGGSLVRGGVVEGEIALVSASPLTPNGIGGTLEGSAFAGLGTPRPPARCAESWEQARTALRFARAGGRGAVVAYADLGPLALLAQIPTGESMREPDVAAVGRLMATETGREELAAVVSVCRTGSLRRAAVDLHLHHSSLSHRVRKAEQALGYSLETPESLSRAQLAVQLWRLGHLED</sequence>
<dbReference type="PANTHER" id="PTHR33744">
    <property type="entry name" value="CARBOHYDRATE DIACID REGULATOR"/>
    <property type="match status" value="1"/>
</dbReference>
<dbReference type="InterPro" id="IPR025736">
    <property type="entry name" value="PucR_C-HTH_dom"/>
</dbReference>
<dbReference type="InterPro" id="IPR042070">
    <property type="entry name" value="PucR_C-HTH_sf"/>
</dbReference>
<dbReference type="InterPro" id="IPR036390">
    <property type="entry name" value="WH_DNA-bd_sf"/>
</dbReference>
<feature type="domain" description="PucR C-terminal helix-turn-helix" evidence="2">
    <location>
        <begin position="312"/>
        <end position="357"/>
    </location>
</feature>
<evidence type="ECO:0000259" key="3">
    <source>
        <dbReference type="Pfam" id="PF17853"/>
    </source>
</evidence>
<gene>
    <name evidence="4" type="ORF">EHYA_09997</name>
</gene>
<dbReference type="Proteomes" id="UP000286931">
    <property type="component" value="Unassembled WGS sequence"/>
</dbReference>
<proteinExistence type="inferred from homology"/>
<reference evidence="4 5" key="1">
    <citation type="submission" date="2018-12" db="EMBL/GenBank/DDBJ databases">
        <title>Draft genome sequence of Embleya hyalina NBRC 13850T.</title>
        <authorList>
            <person name="Komaki H."/>
            <person name="Hosoyama A."/>
            <person name="Kimura A."/>
            <person name="Ichikawa N."/>
            <person name="Tamura T."/>
        </authorList>
    </citation>
    <scope>NUCLEOTIDE SEQUENCE [LARGE SCALE GENOMIC DNA]</scope>
    <source>
        <strain evidence="4 5">NBRC 13850</strain>
    </source>
</reference>
<feature type="domain" description="CdaR GGDEF-like" evidence="3">
    <location>
        <begin position="143"/>
        <end position="250"/>
    </location>
</feature>
<evidence type="ECO:0008006" key="6">
    <source>
        <dbReference type="Google" id="ProtNLM"/>
    </source>
</evidence>
<accession>A0A401Z5T0</accession>
<dbReference type="EMBL" id="BIFH01000059">
    <property type="protein sequence ID" value="GCE02220.1"/>
    <property type="molecule type" value="Genomic_DNA"/>
</dbReference>
<dbReference type="AlphaFoldDB" id="A0A401Z5T0"/>
<comment type="similarity">
    <text evidence="1">Belongs to the CdaR family.</text>
</comment>
<dbReference type="OrthoDB" id="5051269at2"/>
<evidence type="ECO:0000313" key="4">
    <source>
        <dbReference type="EMBL" id="GCE02220.1"/>
    </source>
</evidence>
<keyword evidence="5" id="KW-1185">Reference proteome</keyword>
<dbReference type="Pfam" id="PF13556">
    <property type="entry name" value="HTH_30"/>
    <property type="match status" value="1"/>
</dbReference>
<evidence type="ECO:0000313" key="5">
    <source>
        <dbReference type="Proteomes" id="UP000286931"/>
    </source>
</evidence>
<name>A0A401Z5T0_9ACTN</name>
<dbReference type="SUPFAM" id="SSF46785">
    <property type="entry name" value="Winged helix' DNA-binding domain"/>
    <property type="match status" value="1"/>
</dbReference>
<dbReference type="RefSeq" id="WP_160161863.1">
    <property type="nucleotide sequence ID" value="NZ_BIFH01000059.1"/>
</dbReference>
<protein>
    <recommendedName>
        <fullName evidence="6">PucR C-terminal helix-turn-helix domain-containing protein</fullName>
    </recommendedName>
</protein>
<comment type="caution">
    <text evidence="4">The sequence shown here is derived from an EMBL/GenBank/DDBJ whole genome shotgun (WGS) entry which is preliminary data.</text>
</comment>
<dbReference type="InterPro" id="IPR051448">
    <property type="entry name" value="CdaR-like_regulators"/>
</dbReference>